<dbReference type="PANTHER" id="PTHR12558">
    <property type="entry name" value="CELL DIVISION CYCLE 16,23,27"/>
    <property type="match status" value="1"/>
</dbReference>
<dbReference type="InterPro" id="IPR036388">
    <property type="entry name" value="WH-like_DNA-bd_sf"/>
</dbReference>
<dbReference type="PANTHER" id="PTHR12558:SF33">
    <property type="entry name" value="BLL7664 PROTEIN"/>
    <property type="match status" value="1"/>
</dbReference>
<evidence type="ECO:0000313" key="3">
    <source>
        <dbReference type="EMBL" id="CBH75594.1"/>
    </source>
</evidence>
<dbReference type="Gene3D" id="1.25.40.10">
    <property type="entry name" value="Tetratricopeptide repeat domain"/>
    <property type="match status" value="1"/>
</dbReference>
<dbReference type="InterPro" id="IPR011990">
    <property type="entry name" value="TPR-like_helical_dom_sf"/>
</dbReference>
<dbReference type="SUPFAM" id="SSF48452">
    <property type="entry name" value="TPR-like"/>
    <property type="match status" value="1"/>
</dbReference>
<evidence type="ECO:0000259" key="2">
    <source>
        <dbReference type="PROSITE" id="PS51755"/>
    </source>
</evidence>
<dbReference type="Gene3D" id="1.10.10.10">
    <property type="entry name" value="Winged helix-like DNA-binding domain superfamily/Winged helix DNA-binding domain"/>
    <property type="match status" value="1"/>
</dbReference>
<accession>E6PGK6</accession>
<dbReference type="AlphaFoldDB" id="E6PGK6"/>
<evidence type="ECO:0000256" key="1">
    <source>
        <dbReference type="ARBA" id="ARBA00023125"/>
    </source>
</evidence>
<dbReference type="GO" id="GO:0006355">
    <property type="term" value="P:regulation of DNA-templated transcription"/>
    <property type="evidence" value="ECO:0007669"/>
    <property type="project" value="InterPro"/>
</dbReference>
<dbReference type="SUPFAM" id="SSF46894">
    <property type="entry name" value="C-terminal effector domain of the bipartite response regulators"/>
    <property type="match status" value="1"/>
</dbReference>
<dbReference type="SMART" id="SM00862">
    <property type="entry name" value="Trans_reg_C"/>
    <property type="match status" value="1"/>
</dbReference>
<protein>
    <recommendedName>
        <fullName evidence="2">OmpR/PhoB-type domain-containing protein</fullName>
    </recommendedName>
</protein>
<organism evidence="3">
    <name type="scientific">mine drainage metagenome</name>
    <dbReference type="NCBI Taxonomy" id="410659"/>
    <lineage>
        <taxon>unclassified sequences</taxon>
        <taxon>metagenomes</taxon>
        <taxon>ecological metagenomes</taxon>
    </lineage>
</organism>
<feature type="domain" description="OmpR/PhoB-type" evidence="2">
    <location>
        <begin position="1"/>
        <end position="98"/>
    </location>
</feature>
<dbReference type="PROSITE" id="PS51755">
    <property type="entry name" value="OMPR_PHOB"/>
    <property type="match status" value="1"/>
</dbReference>
<reference evidence="3" key="1">
    <citation type="submission" date="2009-10" db="EMBL/GenBank/DDBJ databases">
        <title>Diversity of trophic interactions inside an arsenic-rich microbial ecosystem.</title>
        <authorList>
            <person name="Bertin P.N."/>
            <person name="Heinrich-Salmeron A."/>
            <person name="Pelletier E."/>
            <person name="Goulhen-Chollet F."/>
            <person name="Arsene-Ploetze F."/>
            <person name="Gallien S."/>
            <person name="Calteau A."/>
            <person name="Vallenet D."/>
            <person name="Casiot C."/>
            <person name="Chane-Woon-Ming B."/>
            <person name="Giloteaux L."/>
            <person name="Barakat M."/>
            <person name="Bonnefoy V."/>
            <person name="Bruneel O."/>
            <person name="Chandler M."/>
            <person name="Cleiss J."/>
            <person name="Duran R."/>
            <person name="Elbaz-Poulichet F."/>
            <person name="Fonknechten N."/>
            <person name="Lauga B."/>
            <person name="Mornico D."/>
            <person name="Ortet P."/>
            <person name="Schaeffer C."/>
            <person name="Siguier P."/>
            <person name="Alexander Thil Smith A."/>
            <person name="Van Dorsselaer A."/>
            <person name="Weissenbach J."/>
            <person name="Medigue C."/>
            <person name="Le Paslier D."/>
        </authorList>
    </citation>
    <scope>NUCLEOTIDE SEQUENCE</scope>
</reference>
<dbReference type="EMBL" id="CABL01000012">
    <property type="protein sequence ID" value="CBH75594.1"/>
    <property type="molecule type" value="Genomic_DNA"/>
</dbReference>
<dbReference type="GO" id="GO:0000160">
    <property type="term" value="P:phosphorelay signal transduction system"/>
    <property type="evidence" value="ECO:0007669"/>
    <property type="project" value="InterPro"/>
</dbReference>
<gene>
    <name evidence="3" type="ORF">CARN1_2563</name>
</gene>
<keyword evidence="1" id="KW-0238">DNA-binding</keyword>
<dbReference type="InterPro" id="IPR001867">
    <property type="entry name" value="OmpR/PhoB-type_DNA-bd"/>
</dbReference>
<comment type="caution">
    <text evidence="3">The sequence shown here is derived from an EMBL/GenBank/DDBJ whole genome shotgun (WGS) entry which is preliminary data.</text>
</comment>
<dbReference type="GO" id="GO:0003677">
    <property type="term" value="F:DNA binding"/>
    <property type="evidence" value="ECO:0007669"/>
    <property type="project" value="UniProtKB-KW"/>
</dbReference>
<proteinExistence type="predicted"/>
<dbReference type="Pfam" id="PF00486">
    <property type="entry name" value="Trans_reg_C"/>
    <property type="match status" value="1"/>
</dbReference>
<name>E6PGK6_9ZZZZ</name>
<dbReference type="PROSITE" id="PS50005">
    <property type="entry name" value="TPR"/>
    <property type="match status" value="1"/>
</dbReference>
<dbReference type="CDD" id="cd00383">
    <property type="entry name" value="trans_reg_C"/>
    <property type="match status" value="1"/>
</dbReference>
<sequence>MERLIFGPFELDVERLILSAEGTQLALGPKVVETLLALAERPGEILAKGELLARIWPEGFIEEASLSQNVYVLRKAMRAHWDGEVIETLPRRGYRFVAPIAAPRAAQEAAFAPPLPSSASLPVAQRRWLPSVIALAAALVLGAFGLRVLALRGDAQTSLLPPTAQRLYALGRYYWNERSQTSLLRSLSYFHRVVTLAPRDPRGYEALASAEAMMGDYGYGAPSLDFAAAGLYAKKAIALDPSAGEAYAALGAIALDRRHFQSANRLLERAVRLTPKDAPAREWLGILRLNDGDAAAGYRDLRVAARLDPLSTATTAWLAQAAYFDRHFHQAIAYAHQALDLDPHGFDNLTTVGLAQEALGKNHRAAVTFEAFSKRCASCRNEGAALLADLYAREGKRTLARHELALARADVHDVGRDDLAFAFAALGKRGSALAVLAHAGTATHLAFEMDPRFDTLRGFPLYRSAPRVSS</sequence>
<dbReference type="InterPro" id="IPR016032">
    <property type="entry name" value="Sig_transdc_resp-reg_C-effctor"/>
</dbReference>
<dbReference type="InterPro" id="IPR019734">
    <property type="entry name" value="TPR_rpt"/>
</dbReference>